<sequence length="404" mass="46168">MISVEELSLFCTSLFTLALYQQVNGTVLSTIQPPDTCLLDLIYWDLFCLICTLEFKIPILMLSFGNTTATILIVGLDKLGGRGDVSTKAGLLAEQTGRGLDEIITEIVIYFIPGYNLNFNSKVLSASHAKQGPDFQSDREQSSNKDAVKMFLDRMLQECGEKSVIYASLLSIKCPFGLNLTKPQVLFGSIYWPLNVEASWKVIEIIYEKRLPMILVHNDEYGRPPIPESLRAQLEAEDSVLISTWVPQNLVLGHKSDARLFQYQIRIAWPIDADQPINAIYIGDLKHKVGYKLLEVLQRDKSKPLYRGYTPSGTLNAIEEEFRTVLQNAFGHDGAMKRRNAEMFKEKLSCLWNEDGDARMELRRFIKDYLSWCWDTYYLLTRAIVEHKVLESWLDYPPSKFIPQ</sequence>
<feature type="signal peptide" evidence="1">
    <location>
        <begin position="1"/>
        <end position="25"/>
    </location>
</feature>
<dbReference type="Proteomes" id="UP001050691">
    <property type="component" value="Unassembled WGS sequence"/>
</dbReference>
<protein>
    <submittedName>
        <fullName evidence="2">Uncharacterized protein</fullName>
    </submittedName>
</protein>
<dbReference type="AlphaFoldDB" id="A0AAV5AJC7"/>
<gene>
    <name evidence="2" type="ORF">Clacol_007023</name>
</gene>
<feature type="chain" id="PRO_5043719360" evidence="1">
    <location>
        <begin position="26"/>
        <end position="404"/>
    </location>
</feature>
<keyword evidence="3" id="KW-1185">Reference proteome</keyword>
<dbReference type="Gene3D" id="3.40.50.2000">
    <property type="entry name" value="Glycogen Phosphorylase B"/>
    <property type="match status" value="1"/>
</dbReference>
<reference evidence="2" key="1">
    <citation type="submission" date="2021-10" db="EMBL/GenBank/DDBJ databases">
        <title>De novo Genome Assembly of Clathrus columnatus (Basidiomycota, Fungi) Using Illumina and Nanopore Sequence Data.</title>
        <authorList>
            <person name="Ogiso-Tanaka E."/>
            <person name="Itagaki H."/>
            <person name="Hosoya T."/>
            <person name="Hosaka K."/>
        </authorList>
    </citation>
    <scope>NUCLEOTIDE SEQUENCE</scope>
    <source>
        <strain evidence="2">MO-923</strain>
    </source>
</reference>
<evidence type="ECO:0000256" key="1">
    <source>
        <dbReference type="SAM" id="SignalP"/>
    </source>
</evidence>
<keyword evidence="1" id="KW-0732">Signal</keyword>
<evidence type="ECO:0000313" key="2">
    <source>
        <dbReference type="EMBL" id="GJJ12778.1"/>
    </source>
</evidence>
<dbReference type="SUPFAM" id="SSF53756">
    <property type="entry name" value="UDP-Glycosyltransferase/glycogen phosphorylase"/>
    <property type="match status" value="1"/>
</dbReference>
<comment type="caution">
    <text evidence="2">The sequence shown here is derived from an EMBL/GenBank/DDBJ whole genome shotgun (WGS) entry which is preliminary data.</text>
</comment>
<evidence type="ECO:0000313" key="3">
    <source>
        <dbReference type="Proteomes" id="UP001050691"/>
    </source>
</evidence>
<dbReference type="EMBL" id="BPWL01000008">
    <property type="protein sequence ID" value="GJJ12778.1"/>
    <property type="molecule type" value="Genomic_DNA"/>
</dbReference>
<proteinExistence type="predicted"/>
<name>A0AAV5AJC7_9AGAM</name>
<accession>A0AAV5AJC7</accession>
<organism evidence="2 3">
    <name type="scientific">Clathrus columnatus</name>
    <dbReference type="NCBI Taxonomy" id="1419009"/>
    <lineage>
        <taxon>Eukaryota</taxon>
        <taxon>Fungi</taxon>
        <taxon>Dikarya</taxon>
        <taxon>Basidiomycota</taxon>
        <taxon>Agaricomycotina</taxon>
        <taxon>Agaricomycetes</taxon>
        <taxon>Phallomycetidae</taxon>
        <taxon>Phallales</taxon>
        <taxon>Clathraceae</taxon>
        <taxon>Clathrus</taxon>
    </lineage>
</organism>